<dbReference type="InterPro" id="IPR010247">
    <property type="entry name" value="HutG_amidohyd"/>
</dbReference>
<evidence type="ECO:0000313" key="1">
    <source>
        <dbReference type="EMBL" id="USJ26668.1"/>
    </source>
</evidence>
<keyword evidence="4" id="KW-1185">Reference proteome</keyword>
<dbReference type="GO" id="GO:0050129">
    <property type="term" value="F:N-formylglutamate deformylase activity"/>
    <property type="evidence" value="ECO:0007669"/>
    <property type="project" value="UniProtKB-EC"/>
</dbReference>
<protein>
    <submittedName>
        <fullName evidence="1">N-formylglutamate deformylase</fullName>
        <ecNumber evidence="1">3.5.1.68</ecNumber>
    </submittedName>
</protein>
<dbReference type="Proteomes" id="UP001214094">
    <property type="component" value="Plasmid unnamedA"/>
</dbReference>
<dbReference type="RefSeq" id="WP_034799571.1">
    <property type="nucleotide sequence ID" value="NZ_CAXURO020000002.1"/>
</dbReference>
<dbReference type="Pfam" id="PF05013">
    <property type="entry name" value="FGase"/>
    <property type="match status" value="1"/>
</dbReference>
<reference evidence="1" key="1">
    <citation type="submission" date="2022-06" db="EMBL/GenBank/DDBJ databases">
        <title>Physiological and biochemical characterization and genomic elucidation of a strain of the genus Ensifer adhaerens M8 that combines arsenic oxidation and chromium reduction.</title>
        <authorList>
            <person name="Li X."/>
            <person name="Yu c."/>
        </authorList>
    </citation>
    <scope>NUCLEOTIDE SEQUENCE</scope>
    <source>
        <strain evidence="1">M8</strain>
        <plasmid evidence="1">pA</plasmid>
    </source>
</reference>
<organism evidence="1 3">
    <name type="scientific">Ensifer adhaerens</name>
    <name type="common">Sinorhizobium morelense</name>
    <dbReference type="NCBI Taxonomy" id="106592"/>
    <lineage>
        <taxon>Bacteria</taxon>
        <taxon>Pseudomonadati</taxon>
        <taxon>Pseudomonadota</taxon>
        <taxon>Alphaproteobacteria</taxon>
        <taxon>Hyphomicrobiales</taxon>
        <taxon>Rhizobiaceae</taxon>
        <taxon>Sinorhizobium/Ensifer group</taxon>
        <taxon>Ensifer</taxon>
    </lineage>
</organism>
<geneLocation type="plasmid" evidence="1 3">
    <name>pA</name>
</geneLocation>
<evidence type="ECO:0000313" key="4">
    <source>
        <dbReference type="Proteomes" id="UP001214094"/>
    </source>
</evidence>
<keyword evidence="1" id="KW-0614">Plasmid</keyword>
<evidence type="ECO:0000313" key="3">
    <source>
        <dbReference type="Proteomes" id="UP001055460"/>
    </source>
</evidence>
<proteinExistence type="predicted"/>
<dbReference type="KEGG" id="eah:FA04_22575"/>
<geneLocation type="plasmid" evidence="2 4">
    <name>unnamedA</name>
</geneLocation>
<dbReference type="SUPFAM" id="SSF53187">
    <property type="entry name" value="Zn-dependent exopeptidases"/>
    <property type="match status" value="1"/>
</dbReference>
<accession>A0A9Q8YCZ0</accession>
<gene>
    <name evidence="1" type="primary">hutG</name>
    <name evidence="1" type="ORF">NE863_22260</name>
    <name evidence="2" type="ORF">P4B07_22860</name>
</gene>
<evidence type="ECO:0000313" key="2">
    <source>
        <dbReference type="EMBL" id="WFP94059.1"/>
    </source>
</evidence>
<dbReference type="OrthoDB" id="8716700at2"/>
<dbReference type="Proteomes" id="UP001055460">
    <property type="component" value="Plasmid pA"/>
</dbReference>
<dbReference type="NCBIfam" id="TIGR02017">
    <property type="entry name" value="hutG_amidohyd"/>
    <property type="match status" value="1"/>
</dbReference>
<dbReference type="InterPro" id="IPR007709">
    <property type="entry name" value="N-FG_amidohydro"/>
</dbReference>
<keyword evidence="1" id="KW-0378">Hydrolase</keyword>
<dbReference type="EMBL" id="CP121309">
    <property type="protein sequence ID" value="WFP94059.1"/>
    <property type="molecule type" value="Genomic_DNA"/>
</dbReference>
<dbReference type="AlphaFoldDB" id="A0A9Q8YCZ0"/>
<dbReference type="Gene3D" id="3.40.630.40">
    <property type="entry name" value="Zn-dependent exopeptidases"/>
    <property type="match status" value="1"/>
</dbReference>
<name>A0A9Q8YCZ0_ENSAD</name>
<dbReference type="EMBL" id="CP098808">
    <property type="protein sequence ID" value="USJ26668.1"/>
    <property type="molecule type" value="Genomic_DNA"/>
</dbReference>
<dbReference type="EC" id="3.5.1.68" evidence="1"/>
<reference evidence="2 4" key="2">
    <citation type="submission" date="2023-03" db="EMBL/GenBank/DDBJ databases">
        <title>Comparative genome and transcriptome analysis combination mining strategies for increasing vitamin B12 production of Ensifer adhaerens strain.</title>
        <authorList>
            <person name="Yongheng L."/>
        </authorList>
    </citation>
    <scope>NUCLEOTIDE SEQUENCE [LARGE SCALE GENOMIC DNA]</scope>
    <source>
        <strain evidence="2 4">Casida A-T305</strain>
        <plasmid evidence="2 4">unnamedA</plasmid>
    </source>
</reference>
<sequence>MAVVEVRQGNSPVILGFPHTGTDVPAAIWDRLNDNGRILADTDWHIHQLYDGLLPEVTVVRATFHRYVIDANRDPEGVSLYPGQNTTGLIPETDFDGKPIWKDGEAPTEADIAERLRSFHAPYHAALAAEIERVKAIHGVVVLYDCHSIRSRIPFLFEGKLPDLNIGTDMGKTCAPDIEKATAAIAAAAEGYSSILNGRFKGGWTTRHYGRPETGVHAIQMELAQSTHLAAEEPPFALDATRSALLRKPLGAILNRIETIAFDLKTLTGSEA</sequence>
<dbReference type="GeneID" id="29521865"/>